<name>A0A2V2MWJ9_9EURY</name>
<comment type="caution">
    <text evidence="1">The sequence shown here is derived from an EMBL/GenBank/DDBJ whole genome shotgun (WGS) entry which is preliminary data.</text>
</comment>
<reference evidence="1 2" key="1">
    <citation type="submission" date="2018-05" db="EMBL/GenBank/DDBJ databases">
        <title>Draft genome of Methanospirillum lacunae Ki8-1.</title>
        <authorList>
            <person name="Dueholm M.S."/>
            <person name="Nielsen P.H."/>
            <person name="Bakmann L.F."/>
            <person name="Otzen D.E."/>
        </authorList>
    </citation>
    <scope>NUCLEOTIDE SEQUENCE [LARGE SCALE GENOMIC DNA]</scope>
    <source>
        <strain evidence="1 2">Ki8-1</strain>
    </source>
</reference>
<accession>A0A2V2MWJ9</accession>
<dbReference type="Proteomes" id="UP000245657">
    <property type="component" value="Unassembled WGS sequence"/>
</dbReference>
<dbReference type="AlphaFoldDB" id="A0A2V2MWJ9"/>
<sequence>MYVGKFVDINPRFNFTVHLKQIKNGLRFFTMNQNIVKIGVLDQTMGSRVWYQDFIEMWCSPPIL</sequence>
<proteinExistence type="predicted"/>
<organism evidence="1 2">
    <name type="scientific">Methanospirillum lacunae</name>
    <dbReference type="NCBI Taxonomy" id="668570"/>
    <lineage>
        <taxon>Archaea</taxon>
        <taxon>Methanobacteriati</taxon>
        <taxon>Methanobacteriota</taxon>
        <taxon>Stenosarchaea group</taxon>
        <taxon>Methanomicrobia</taxon>
        <taxon>Methanomicrobiales</taxon>
        <taxon>Methanospirillaceae</taxon>
        <taxon>Methanospirillum</taxon>
    </lineage>
</organism>
<evidence type="ECO:0000313" key="2">
    <source>
        <dbReference type="Proteomes" id="UP000245657"/>
    </source>
</evidence>
<evidence type="ECO:0000313" key="1">
    <source>
        <dbReference type="EMBL" id="PWR69786.1"/>
    </source>
</evidence>
<dbReference type="EMBL" id="QGMY01000018">
    <property type="protein sequence ID" value="PWR69786.1"/>
    <property type="molecule type" value="Genomic_DNA"/>
</dbReference>
<keyword evidence="2" id="KW-1185">Reference proteome</keyword>
<protein>
    <submittedName>
        <fullName evidence="1">Uncharacterized protein</fullName>
    </submittedName>
</protein>
<gene>
    <name evidence="1" type="ORF">DK846_16550</name>
</gene>